<feature type="transmembrane region" description="Helical" evidence="7">
    <location>
        <begin position="360"/>
        <end position="382"/>
    </location>
</feature>
<evidence type="ECO:0000256" key="7">
    <source>
        <dbReference type="SAM" id="Phobius"/>
    </source>
</evidence>
<gene>
    <name evidence="9" type="ORF">SAMN05518682_1469</name>
</gene>
<protein>
    <submittedName>
        <fullName evidence="9">Putative ABC transport system permease protein</fullName>
    </submittedName>
</protein>
<comment type="similarity">
    <text evidence="6">Belongs to the ABC-4 integral membrane protein family.</text>
</comment>
<dbReference type="EMBL" id="FTMI01000002">
    <property type="protein sequence ID" value="SIQ14171.1"/>
    <property type="molecule type" value="Genomic_DNA"/>
</dbReference>
<evidence type="ECO:0000256" key="3">
    <source>
        <dbReference type="ARBA" id="ARBA00022692"/>
    </source>
</evidence>
<keyword evidence="4 7" id="KW-1133">Transmembrane helix</keyword>
<dbReference type="RefSeq" id="WP_342065180.1">
    <property type="nucleotide sequence ID" value="NZ_FTMI01000002.1"/>
</dbReference>
<comment type="subcellular location">
    <subcellularLocation>
        <location evidence="1">Cell membrane</location>
        <topology evidence="1">Multi-pass membrane protein</topology>
    </subcellularLocation>
</comment>
<feature type="transmembrane region" description="Helical" evidence="7">
    <location>
        <begin position="438"/>
        <end position="471"/>
    </location>
</feature>
<dbReference type="PANTHER" id="PTHR30572:SF4">
    <property type="entry name" value="ABC TRANSPORTER PERMEASE YTRF"/>
    <property type="match status" value="1"/>
</dbReference>
<feature type="domain" description="ABC3 transporter permease C-terminal" evidence="8">
    <location>
        <begin position="272"/>
        <end position="387"/>
    </location>
</feature>
<accession>A0A1N6QC44</accession>
<evidence type="ECO:0000256" key="4">
    <source>
        <dbReference type="ARBA" id="ARBA00022989"/>
    </source>
</evidence>
<feature type="transmembrane region" description="Helical" evidence="7">
    <location>
        <begin position="762"/>
        <end position="791"/>
    </location>
</feature>
<evidence type="ECO:0000259" key="8">
    <source>
        <dbReference type="Pfam" id="PF02687"/>
    </source>
</evidence>
<dbReference type="AlphaFoldDB" id="A0A1N6QC44"/>
<evidence type="ECO:0000256" key="2">
    <source>
        <dbReference type="ARBA" id="ARBA00022475"/>
    </source>
</evidence>
<dbReference type="InterPro" id="IPR003838">
    <property type="entry name" value="ABC3_permease_C"/>
</dbReference>
<feature type="transmembrane region" description="Helical" evidence="7">
    <location>
        <begin position="811"/>
        <end position="831"/>
    </location>
</feature>
<keyword evidence="10" id="KW-1185">Reference proteome</keyword>
<sequence length="845" mass="83613">MMGRIALRGVRAHGAQLVLSVLAVTIGVAFVTGTFALRAMLATTFDGIVASSVQADAYVRGASSAGDALMSASAQVGGARSLVPADLAHDLGARDDVALALPEMSGPAVLVGADGTAVLGSQAPSIGVAYDPRDPGPQVVDGRAPRDGGEVALESATLAASGLAVGDTTDVVLGDAVRPVRVVGEVSLSAPMAGATIVLLDAGTAAATYAPDGLVPSVALYAADGVSPEALRDAVATALPAGAEALTGAELRAETSEAITDQLGFVSTFLLVFAALALFVGTFIITTTFSMHVRRRTRELALLRAVGASPGQVFGSVVGQAAVVGAVGALLGVGAGFGLAELARSGLGAVGMELSGSLPVTATGVAVPLVVGVVVSVLAAALPARHAALVRPVEAMRADVVRPTGAGRARAVAGTVALLAGVGLVVAAAVVGSGGAPLLGLGAAGVVAGVLLLAPLAVGPVLTVLAAPFVALVRPLGGLARGNVTRQPRRTAATAGALVVGMALVSTTSVLALSTRVSVQDIVDQETAADLVVRSAMPYLPDGVPDDVRAVPGVAAVDVTTYGQVVVDGEPQLVVGFPAEGFGRSVRTTATEGDLDAYARGEAAVMADALDEHGWALGDVLTLADPARPDLPAREVRIGAVVDSHAFSVDLLLPPDVAAAVGATTTEMLFLDTEPGADLAAVRAGVTDAVAPYVVASVLDADEFAADVAGQVESVLAIVYALLGLSVLVAVLGIVNTLALSVAERTREIGLLRAVGLGRAQLATTIVIESVLVAVFGTAVGLAVGTGLAAALPSVLADQGFTTLAVPWAQLGAMLVLAGVVGVVAAVWPAVRAARLPVLDAVSHD</sequence>
<dbReference type="GO" id="GO:0005886">
    <property type="term" value="C:plasma membrane"/>
    <property type="evidence" value="ECO:0007669"/>
    <property type="project" value="UniProtKB-SubCell"/>
</dbReference>
<feature type="transmembrane region" description="Helical" evidence="7">
    <location>
        <begin position="411"/>
        <end position="432"/>
    </location>
</feature>
<proteinExistence type="inferred from homology"/>
<name>A0A1N6QC44_9MICO</name>
<dbReference type="Proteomes" id="UP000186235">
    <property type="component" value="Unassembled WGS sequence"/>
</dbReference>
<feature type="domain" description="ABC3 transporter permease C-terminal" evidence="8">
    <location>
        <begin position="722"/>
        <end position="837"/>
    </location>
</feature>
<feature type="transmembrane region" description="Helical" evidence="7">
    <location>
        <begin position="717"/>
        <end position="742"/>
    </location>
</feature>
<organism evidence="9 10">
    <name type="scientific">Cellulosimicrobium aquatile</name>
    <dbReference type="NCBI Taxonomy" id="1612203"/>
    <lineage>
        <taxon>Bacteria</taxon>
        <taxon>Bacillati</taxon>
        <taxon>Actinomycetota</taxon>
        <taxon>Actinomycetes</taxon>
        <taxon>Micrococcales</taxon>
        <taxon>Promicromonosporaceae</taxon>
        <taxon>Cellulosimicrobium</taxon>
    </lineage>
</organism>
<evidence type="ECO:0000256" key="1">
    <source>
        <dbReference type="ARBA" id="ARBA00004651"/>
    </source>
</evidence>
<feature type="transmembrane region" description="Helical" evidence="7">
    <location>
        <begin position="492"/>
        <end position="513"/>
    </location>
</feature>
<dbReference type="GO" id="GO:0022857">
    <property type="term" value="F:transmembrane transporter activity"/>
    <property type="evidence" value="ECO:0007669"/>
    <property type="project" value="TreeGrafter"/>
</dbReference>
<evidence type="ECO:0000256" key="6">
    <source>
        <dbReference type="ARBA" id="ARBA00038076"/>
    </source>
</evidence>
<dbReference type="Pfam" id="PF02687">
    <property type="entry name" value="FtsX"/>
    <property type="match status" value="2"/>
</dbReference>
<keyword evidence="5 7" id="KW-0472">Membrane</keyword>
<feature type="transmembrane region" description="Helical" evidence="7">
    <location>
        <begin position="313"/>
        <end position="340"/>
    </location>
</feature>
<reference evidence="10" key="1">
    <citation type="submission" date="2017-01" db="EMBL/GenBank/DDBJ databases">
        <authorList>
            <person name="Varghese N."/>
            <person name="Submissions S."/>
        </authorList>
    </citation>
    <scope>NUCLEOTIDE SEQUENCE [LARGE SCALE GENOMIC DNA]</scope>
    <source>
        <strain evidence="10">3bp</strain>
    </source>
</reference>
<keyword evidence="3 7" id="KW-0812">Transmembrane</keyword>
<dbReference type="InterPro" id="IPR050250">
    <property type="entry name" value="Macrolide_Exporter_MacB"/>
</dbReference>
<feature type="transmembrane region" description="Helical" evidence="7">
    <location>
        <begin position="269"/>
        <end position="293"/>
    </location>
</feature>
<evidence type="ECO:0000313" key="10">
    <source>
        <dbReference type="Proteomes" id="UP000186235"/>
    </source>
</evidence>
<evidence type="ECO:0000313" key="9">
    <source>
        <dbReference type="EMBL" id="SIQ14171.1"/>
    </source>
</evidence>
<dbReference type="PANTHER" id="PTHR30572">
    <property type="entry name" value="MEMBRANE COMPONENT OF TRANSPORTER-RELATED"/>
    <property type="match status" value="1"/>
</dbReference>
<evidence type="ECO:0000256" key="5">
    <source>
        <dbReference type="ARBA" id="ARBA00023136"/>
    </source>
</evidence>
<keyword evidence="2" id="KW-1003">Cell membrane</keyword>